<proteinExistence type="predicted"/>
<accession>A0A9P0K5E2</accession>
<dbReference type="EMBL" id="CAKOFQ010006728">
    <property type="protein sequence ID" value="CAH1965777.1"/>
    <property type="molecule type" value="Genomic_DNA"/>
</dbReference>
<comment type="caution">
    <text evidence="2">The sequence shown here is derived from an EMBL/GenBank/DDBJ whole genome shotgun (WGS) entry which is preliminary data.</text>
</comment>
<keyword evidence="3" id="KW-1185">Reference proteome</keyword>
<dbReference type="Proteomes" id="UP001152888">
    <property type="component" value="Unassembled WGS sequence"/>
</dbReference>
<reference evidence="2" key="1">
    <citation type="submission" date="2022-03" db="EMBL/GenBank/DDBJ databases">
        <authorList>
            <person name="Sayadi A."/>
        </authorList>
    </citation>
    <scope>NUCLEOTIDE SEQUENCE</scope>
</reference>
<feature type="compositionally biased region" description="Basic and acidic residues" evidence="1">
    <location>
        <begin position="47"/>
        <end position="56"/>
    </location>
</feature>
<feature type="region of interest" description="Disordered" evidence="1">
    <location>
        <begin position="40"/>
        <end position="89"/>
    </location>
</feature>
<evidence type="ECO:0000256" key="1">
    <source>
        <dbReference type="SAM" id="MobiDB-lite"/>
    </source>
</evidence>
<dbReference type="OrthoDB" id="6783286at2759"/>
<name>A0A9P0K5E2_ACAOB</name>
<evidence type="ECO:0000313" key="3">
    <source>
        <dbReference type="Proteomes" id="UP001152888"/>
    </source>
</evidence>
<dbReference type="AlphaFoldDB" id="A0A9P0K5E2"/>
<feature type="compositionally biased region" description="Polar residues" evidence="1">
    <location>
        <begin position="70"/>
        <end position="81"/>
    </location>
</feature>
<gene>
    <name evidence="2" type="ORF">ACAOBT_LOCUS6507</name>
</gene>
<evidence type="ECO:0000313" key="2">
    <source>
        <dbReference type="EMBL" id="CAH1965777.1"/>
    </source>
</evidence>
<sequence length="146" mass="17569">MSEEERHTIFTEYWGLGDVNRQRDFISKYVTVVSEVRTRIRKKNKHHPAEEPEKNDNTFLELPNDKNSRRNSTFTFSLPRNENNKPKKDLCDIYHKYGNSSPEEKLELEEDYRIHILNKNRAREIQQFEKQRAAENSSQKLQLLKF</sequence>
<protein>
    <submittedName>
        <fullName evidence="2">Uncharacterized protein</fullName>
    </submittedName>
</protein>
<organism evidence="2 3">
    <name type="scientific">Acanthoscelides obtectus</name>
    <name type="common">Bean weevil</name>
    <name type="synonym">Bruchus obtectus</name>
    <dbReference type="NCBI Taxonomy" id="200917"/>
    <lineage>
        <taxon>Eukaryota</taxon>
        <taxon>Metazoa</taxon>
        <taxon>Ecdysozoa</taxon>
        <taxon>Arthropoda</taxon>
        <taxon>Hexapoda</taxon>
        <taxon>Insecta</taxon>
        <taxon>Pterygota</taxon>
        <taxon>Neoptera</taxon>
        <taxon>Endopterygota</taxon>
        <taxon>Coleoptera</taxon>
        <taxon>Polyphaga</taxon>
        <taxon>Cucujiformia</taxon>
        <taxon>Chrysomeloidea</taxon>
        <taxon>Chrysomelidae</taxon>
        <taxon>Bruchinae</taxon>
        <taxon>Bruchini</taxon>
        <taxon>Acanthoscelides</taxon>
    </lineage>
</organism>